<evidence type="ECO:0000313" key="3">
    <source>
        <dbReference type="EMBL" id="CAI0456405.1"/>
    </source>
</evidence>
<dbReference type="Proteomes" id="UP001154282">
    <property type="component" value="Unassembled WGS sequence"/>
</dbReference>
<accession>A0AAV0NCY5</accession>
<evidence type="ECO:0000256" key="2">
    <source>
        <dbReference type="SAM" id="SignalP"/>
    </source>
</evidence>
<protein>
    <submittedName>
        <fullName evidence="3">Uncharacterized protein</fullName>
    </submittedName>
</protein>
<dbReference type="PANTHER" id="PTHR31460">
    <property type="match status" value="1"/>
</dbReference>
<dbReference type="EMBL" id="CAMGYJ010000008">
    <property type="protein sequence ID" value="CAI0456405.1"/>
    <property type="molecule type" value="Genomic_DNA"/>
</dbReference>
<dbReference type="PANTHER" id="PTHR31460:SF3">
    <property type="entry name" value="MESOCENTIN"/>
    <property type="match status" value="1"/>
</dbReference>
<comment type="caution">
    <text evidence="3">The sequence shown here is derived from an EMBL/GenBank/DDBJ whole genome shotgun (WGS) entry which is preliminary data.</text>
</comment>
<proteinExistence type="predicted"/>
<organism evidence="3 4">
    <name type="scientific">Linum tenue</name>
    <dbReference type="NCBI Taxonomy" id="586396"/>
    <lineage>
        <taxon>Eukaryota</taxon>
        <taxon>Viridiplantae</taxon>
        <taxon>Streptophyta</taxon>
        <taxon>Embryophyta</taxon>
        <taxon>Tracheophyta</taxon>
        <taxon>Spermatophyta</taxon>
        <taxon>Magnoliopsida</taxon>
        <taxon>eudicotyledons</taxon>
        <taxon>Gunneridae</taxon>
        <taxon>Pentapetalae</taxon>
        <taxon>rosids</taxon>
        <taxon>fabids</taxon>
        <taxon>Malpighiales</taxon>
        <taxon>Linaceae</taxon>
        <taxon>Linum</taxon>
    </lineage>
</organism>
<name>A0AAV0NCY5_9ROSI</name>
<dbReference type="InterPro" id="IPR053224">
    <property type="entry name" value="Sensory_adhesion_molecule"/>
</dbReference>
<feature type="compositionally biased region" description="Low complexity" evidence="1">
    <location>
        <begin position="90"/>
        <end position="112"/>
    </location>
</feature>
<reference evidence="3" key="1">
    <citation type="submission" date="2022-08" db="EMBL/GenBank/DDBJ databases">
        <authorList>
            <person name="Gutierrez-Valencia J."/>
        </authorList>
    </citation>
    <scope>NUCLEOTIDE SEQUENCE</scope>
</reference>
<gene>
    <name evidence="3" type="ORF">LITE_LOCUS32752</name>
</gene>
<feature type="signal peptide" evidence="2">
    <location>
        <begin position="1"/>
        <end position="26"/>
    </location>
</feature>
<feature type="chain" id="PRO_5043807436" evidence="2">
    <location>
        <begin position="27"/>
        <end position="112"/>
    </location>
</feature>
<dbReference type="AlphaFoldDB" id="A0AAV0NCY5"/>
<evidence type="ECO:0000256" key="1">
    <source>
        <dbReference type="SAM" id="MobiDB-lite"/>
    </source>
</evidence>
<evidence type="ECO:0000313" key="4">
    <source>
        <dbReference type="Proteomes" id="UP001154282"/>
    </source>
</evidence>
<dbReference type="GO" id="GO:0005783">
    <property type="term" value="C:endoplasmic reticulum"/>
    <property type="evidence" value="ECO:0007669"/>
    <property type="project" value="TreeGrafter"/>
</dbReference>
<feature type="region of interest" description="Disordered" evidence="1">
    <location>
        <begin position="80"/>
        <end position="112"/>
    </location>
</feature>
<keyword evidence="4" id="KW-1185">Reference proteome</keyword>
<keyword evidence="2" id="KW-0732">Signal</keyword>
<sequence>MAAISPISFLFSIILLLIAPIPSTAGKPHVIKFRSPNPYPEGLAYDRSAQHFIVGSLRHRSIHSVSDAGVVDTLITDLSLPTPRSSAWRSIPSTTASSPPSTPWPRSQSSMP</sequence>